<dbReference type="Proteomes" id="UP000182332">
    <property type="component" value="Unassembled WGS sequence"/>
</dbReference>
<dbReference type="OrthoDB" id="7015556at2"/>
<dbReference type="EMBL" id="FOHW01000082">
    <property type="protein sequence ID" value="SEU13543.1"/>
    <property type="molecule type" value="Genomic_DNA"/>
</dbReference>
<proteinExistence type="predicted"/>
<organism evidence="3 4">
    <name type="scientific">Pseudomonas graminis</name>
    <dbReference type="NCBI Taxonomy" id="158627"/>
    <lineage>
        <taxon>Bacteria</taxon>
        <taxon>Pseudomonadati</taxon>
        <taxon>Pseudomonadota</taxon>
        <taxon>Gammaproteobacteria</taxon>
        <taxon>Pseudomonadales</taxon>
        <taxon>Pseudomonadaceae</taxon>
        <taxon>Pseudomonas</taxon>
    </lineage>
</organism>
<dbReference type="AlphaFoldDB" id="A0A1I0JSY0"/>
<gene>
    <name evidence="2" type="ORF">ENP23_07960</name>
    <name evidence="3" type="ORF">SAMN05216197_1822</name>
</gene>
<protein>
    <submittedName>
        <fullName evidence="3">Uncharacterized protein</fullName>
    </submittedName>
</protein>
<dbReference type="EMBL" id="DSIN01000017">
    <property type="protein sequence ID" value="HEF25695.1"/>
    <property type="molecule type" value="Genomic_DNA"/>
</dbReference>
<dbReference type="RefSeq" id="WP_074893740.1">
    <property type="nucleotide sequence ID" value="NZ_FOHW01000082.1"/>
</dbReference>
<sequence>MDISELLNKIHPKDNEGNQTNANKGSAGTNLQYDQAQGNRGKQLNPNQNKASPDADDMDEGDVFWHDSSD</sequence>
<reference evidence="3 4" key="1">
    <citation type="submission" date="2016-10" db="EMBL/GenBank/DDBJ databases">
        <authorList>
            <person name="de Groot N.N."/>
        </authorList>
    </citation>
    <scope>NUCLEOTIDE SEQUENCE [LARGE SCALE GENOMIC DNA]</scope>
    <source>
        <strain evidence="3 4">DSM 11363</strain>
    </source>
</reference>
<reference evidence="2" key="2">
    <citation type="journal article" date="2020" name="mSystems">
        <title>Genome- and Community-Level Interaction Insights into Carbon Utilization and Element Cycling Functions of Hydrothermarchaeota in Hydrothermal Sediment.</title>
        <authorList>
            <person name="Zhou Z."/>
            <person name="Liu Y."/>
            <person name="Xu W."/>
            <person name="Pan J."/>
            <person name="Luo Z.H."/>
            <person name="Li M."/>
        </authorList>
    </citation>
    <scope>NUCLEOTIDE SEQUENCE [LARGE SCALE GENOMIC DNA]</scope>
    <source>
        <strain evidence="2">SpSt-200</strain>
    </source>
</reference>
<feature type="compositionally biased region" description="Polar residues" evidence="1">
    <location>
        <begin position="17"/>
        <end position="51"/>
    </location>
</feature>
<accession>A0A1I0JSY0</accession>
<name>A0A1I0JSY0_9PSED</name>
<evidence type="ECO:0000313" key="3">
    <source>
        <dbReference type="EMBL" id="SEU13543.1"/>
    </source>
</evidence>
<evidence type="ECO:0000256" key="1">
    <source>
        <dbReference type="SAM" id="MobiDB-lite"/>
    </source>
</evidence>
<feature type="region of interest" description="Disordered" evidence="1">
    <location>
        <begin position="1"/>
        <end position="70"/>
    </location>
</feature>
<evidence type="ECO:0000313" key="4">
    <source>
        <dbReference type="Proteomes" id="UP000182332"/>
    </source>
</evidence>
<evidence type="ECO:0000313" key="2">
    <source>
        <dbReference type="EMBL" id="HEF25695.1"/>
    </source>
</evidence>